<evidence type="ECO:0000313" key="4">
    <source>
        <dbReference type="Proteomes" id="UP000886667"/>
    </source>
</evidence>
<comment type="caution">
    <text evidence="3">The sequence shown here is derived from an EMBL/GenBank/DDBJ whole genome shotgun (WGS) entry which is preliminary data.</text>
</comment>
<evidence type="ECO:0000313" key="3">
    <source>
        <dbReference type="EMBL" id="MCG7949176.1"/>
    </source>
</evidence>
<keyword evidence="1" id="KW-1133">Transmembrane helix</keyword>
<dbReference type="Proteomes" id="UP000886667">
    <property type="component" value="Unassembled WGS sequence"/>
</dbReference>
<name>A0A9E4N7X3_9GAMM</name>
<dbReference type="AlphaFoldDB" id="A0A9E4N7X3"/>
<organism evidence="3 4">
    <name type="scientific">Candidatus Thiodiazotropha taylori</name>
    <dbReference type="NCBI Taxonomy" id="2792791"/>
    <lineage>
        <taxon>Bacteria</taxon>
        <taxon>Pseudomonadati</taxon>
        <taxon>Pseudomonadota</taxon>
        <taxon>Gammaproteobacteria</taxon>
        <taxon>Chromatiales</taxon>
        <taxon>Sedimenticolaceae</taxon>
        <taxon>Candidatus Thiodiazotropha</taxon>
    </lineage>
</organism>
<reference evidence="3" key="1">
    <citation type="journal article" date="2021" name="Proc. Natl. Acad. Sci. U.S.A.">
        <title>Global biogeography of chemosynthetic symbionts reveals both localized and globally distributed symbiont groups. .</title>
        <authorList>
            <person name="Osvatic J.T."/>
            <person name="Wilkins L.G.E."/>
            <person name="Leibrecht L."/>
            <person name="Leray M."/>
            <person name="Zauner S."/>
            <person name="Polzin J."/>
            <person name="Camacho Y."/>
            <person name="Gros O."/>
            <person name="van Gils J.A."/>
            <person name="Eisen J.A."/>
            <person name="Petersen J.M."/>
            <person name="Yuen B."/>
        </authorList>
    </citation>
    <scope>NUCLEOTIDE SEQUENCE</scope>
    <source>
        <strain evidence="3">MAGclacostrist064TRANS</strain>
    </source>
</reference>
<gene>
    <name evidence="3" type="ORF">JAZ07_22795</name>
</gene>
<keyword evidence="1" id="KW-0812">Transmembrane</keyword>
<accession>A0A9E4N7X3</accession>
<protein>
    <submittedName>
        <fullName evidence="3">DUF4062 domain-containing protein</fullName>
    </submittedName>
</protein>
<proteinExistence type="predicted"/>
<dbReference type="InterPro" id="IPR025139">
    <property type="entry name" value="DUF4062"/>
</dbReference>
<keyword evidence="1" id="KW-0472">Membrane</keyword>
<feature type="domain" description="DUF4062" evidence="2">
    <location>
        <begin position="6"/>
        <end position="92"/>
    </location>
</feature>
<evidence type="ECO:0000259" key="2">
    <source>
        <dbReference type="Pfam" id="PF13271"/>
    </source>
</evidence>
<feature type="transmembrane region" description="Helical" evidence="1">
    <location>
        <begin position="181"/>
        <end position="201"/>
    </location>
</feature>
<evidence type="ECO:0000256" key="1">
    <source>
        <dbReference type="SAM" id="Phobius"/>
    </source>
</evidence>
<dbReference type="EMBL" id="JAEPCM010000858">
    <property type="protein sequence ID" value="MCG7949176.1"/>
    <property type="molecule type" value="Genomic_DNA"/>
</dbReference>
<dbReference type="Pfam" id="PF13271">
    <property type="entry name" value="DUF4062"/>
    <property type="match status" value="1"/>
</dbReference>
<sequence length="411" mass="46939">MTQIPKIFISATSADLAHARQIVKEALLKIGCHPVEQRNFPPDWRNVKQMLYDKISNCQAIIHIVGYCYGNEPDPATVPENCRRSFTQIEYDIGNELQIKYGGRRFRVYTFICPENFPYLPLSNTEEVEKRELQKQHRNNILSATNSYHEPKDLSALEALVLTLREDVLLLRARQKKHTRLTLYTLAAIALTLIIIGYGVYQIYIGTSQSSRTDVLPVITIDTLDPIDITYNKDSGIISFNDNTSNAVVLSATNIGNGPARNIKIKWNVSLDNVNKVFLDSNLDYSFHKSPFPKLYSMPIKGSGPLYIPMNNPEQIITYLSPNSEEDRELVITIPLLYYYGMLKYAELSNDILYTTNYRKQMIPIITLSYDDILGNNYATMYEIKTTQHRVEPIENTISVTLEFSAKLISD</sequence>